<dbReference type="EMBL" id="MCFA01000033">
    <property type="protein sequence ID" value="ORY14457.1"/>
    <property type="molecule type" value="Genomic_DNA"/>
</dbReference>
<protein>
    <submittedName>
        <fullName evidence="1">Uncharacterized protein</fullName>
    </submittedName>
</protein>
<dbReference type="Proteomes" id="UP000193144">
    <property type="component" value="Unassembled WGS sequence"/>
</dbReference>
<dbReference type="AlphaFoldDB" id="A0A1Y1ZWL1"/>
<reference evidence="1 2" key="1">
    <citation type="submission" date="2016-07" db="EMBL/GenBank/DDBJ databases">
        <title>Pervasive Adenine N6-methylation of Active Genes in Fungi.</title>
        <authorList>
            <consortium name="DOE Joint Genome Institute"/>
            <person name="Mondo S.J."/>
            <person name="Dannebaum R.O."/>
            <person name="Kuo R.C."/>
            <person name="Labutti K."/>
            <person name="Haridas S."/>
            <person name="Kuo A."/>
            <person name="Salamov A."/>
            <person name="Ahrendt S.R."/>
            <person name="Lipzen A."/>
            <person name="Sullivan W."/>
            <person name="Andreopoulos W.B."/>
            <person name="Clum A."/>
            <person name="Lindquist E."/>
            <person name="Daum C."/>
            <person name="Ramamoorthy G.K."/>
            <person name="Gryganskyi A."/>
            <person name="Culley D."/>
            <person name="Magnuson J.K."/>
            <person name="James T.Y."/>
            <person name="O'Malley M.A."/>
            <person name="Stajich J.E."/>
            <person name="Spatafora J.W."/>
            <person name="Visel A."/>
            <person name="Grigoriev I.V."/>
        </authorList>
    </citation>
    <scope>NUCLEOTIDE SEQUENCE [LARGE SCALE GENOMIC DNA]</scope>
    <source>
        <strain evidence="1 2">CBS 115471</strain>
    </source>
</reference>
<evidence type="ECO:0000313" key="2">
    <source>
        <dbReference type="Proteomes" id="UP000193144"/>
    </source>
</evidence>
<evidence type="ECO:0000313" key="1">
    <source>
        <dbReference type="EMBL" id="ORY14457.1"/>
    </source>
</evidence>
<organism evidence="1 2">
    <name type="scientific">Clohesyomyces aquaticus</name>
    <dbReference type="NCBI Taxonomy" id="1231657"/>
    <lineage>
        <taxon>Eukaryota</taxon>
        <taxon>Fungi</taxon>
        <taxon>Dikarya</taxon>
        <taxon>Ascomycota</taxon>
        <taxon>Pezizomycotina</taxon>
        <taxon>Dothideomycetes</taxon>
        <taxon>Pleosporomycetidae</taxon>
        <taxon>Pleosporales</taxon>
        <taxon>Lindgomycetaceae</taxon>
        <taxon>Clohesyomyces</taxon>
    </lineage>
</organism>
<proteinExistence type="predicted"/>
<accession>A0A1Y1ZWL1</accession>
<feature type="non-terminal residue" evidence="1">
    <location>
        <position position="70"/>
    </location>
</feature>
<keyword evidence="2" id="KW-1185">Reference proteome</keyword>
<sequence>MREPGIRGQRRLSAPLLIFGGRATLLADAGRWWFVQRRTALSPRWRPAGLRLSRAQRLCSSSRRPGALDR</sequence>
<gene>
    <name evidence="1" type="ORF">BCR34DRAFT_560456</name>
</gene>
<name>A0A1Y1ZWL1_9PLEO</name>
<comment type="caution">
    <text evidence="1">The sequence shown here is derived from an EMBL/GenBank/DDBJ whole genome shotgun (WGS) entry which is preliminary data.</text>
</comment>